<dbReference type="Proteomes" id="UP001189429">
    <property type="component" value="Unassembled WGS sequence"/>
</dbReference>
<accession>A0ABN9S969</accession>
<feature type="chain" id="PRO_5045551564" evidence="2">
    <location>
        <begin position="18"/>
        <end position="306"/>
    </location>
</feature>
<feature type="region of interest" description="Disordered" evidence="1">
    <location>
        <begin position="38"/>
        <end position="62"/>
    </location>
</feature>
<evidence type="ECO:0000313" key="4">
    <source>
        <dbReference type="Proteomes" id="UP001189429"/>
    </source>
</evidence>
<evidence type="ECO:0000256" key="1">
    <source>
        <dbReference type="SAM" id="MobiDB-lite"/>
    </source>
</evidence>
<keyword evidence="4" id="KW-1185">Reference proteome</keyword>
<name>A0ABN9S969_9DINO</name>
<feature type="compositionally biased region" description="Low complexity" evidence="1">
    <location>
        <begin position="140"/>
        <end position="161"/>
    </location>
</feature>
<feature type="region of interest" description="Disordered" evidence="1">
    <location>
        <begin position="140"/>
        <end position="165"/>
    </location>
</feature>
<feature type="signal peptide" evidence="2">
    <location>
        <begin position="1"/>
        <end position="17"/>
    </location>
</feature>
<protein>
    <submittedName>
        <fullName evidence="3">Uncharacterized protein</fullName>
    </submittedName>
</protein>
<evidence type="ECO:0000313" key="3">
    <source>
        <dbReference type="EMBL" id="CAK0827645.1"/>
    </source>
</evidence>
<comment type="caution">
    <text evidence="3">The sequence shown here is derived from an EMBL/GenBank/DDBJ whole genome shotgun (WGS) entry which is preliminary data.</text>
</comment>
<organism evidence="3 4">
    <name type="scientific">Prorocentrum cordatum</name>
    <dbReference type="NCBI Taxonomy" id="2364126"/>
    <lineage>
        <taxon>Eukaryota</taxon>
        <taxon>Sar</taxon>
        <taxon>Alveolata</taxon>
        <taxon>Dinophyceae</taxon>
        <taxon>Prorocentrales</taxon>
        <taxon>Prorocentraceae</taxon>
        <taxon>Prorocentrum</taxon>
    </lineage>
</organism>
<gene>
    <name evidence="3" type="ORF">PCOR1329_LOCUS27127</name>
</gene>
<reference evidence="3" key="1">
    <citation type="submission" date="2023-10" db="EMBL/GenBank/DDBJ databases">
        <authorList>
            <person name="Chen Y."/>
            <person name="Shah S."/>
            <person name="Dougan E. K."/>
            <person name="Thang M."/>
            <person name="Chan C."/>
        </authorList>
    </citation>
    <scope>NUCLEOTIDE SEQUENCE [LARGE SCALE GENOMIC DNA]</scope>
</reference>
<sequence>MFRLCGVLLALMPIASAAGPDYADELRDMKSAMEAVRADTEDAWRPQRARKGALQKQAAPVSTENSKRASLLLEALRPGALDKKLLGAADRVKEDMAATLGEVPSWERTRPKRAALAAESHLQESGQMRAARCSRRRATAAASAATPWRRGAAARGTGAPSRLHRPAAMNDWLPRVPAGRSPGLAGGLARAVRRQILALPAPFTSAMQALGEVQRVLKVEGSYLLAISSAGESEAQLLPLLALPHLSMNVQRTPDLGGYFLFVCTKLEEMAPDMYSAKFSEAKVWAEDRDREHQAREWAEVEAVGQ</sequence>
<proteinExistence type="predicted"/>
<dbReference type="EMBL" id="CAUYUJ010009779">
    <property type="protein sequence ID" value="CAK0827645.1"/>
    <property type="molecule type" value="Genomic_DNA"/>
</dbReference>
<evidence type="ECO:0000256" key="2">
    <source>
        <dbReference type="SAM" id="SignalP"/>
    </source>
</evidence>
<keyword evidence="2" id="KW-0732">Signal</keyword>